<proteinExistence type="predicted"/>
<keyword evidence="2" id="KW-1185">Reference proteome</keyword>
<dbReference type="EMBL" id="JACEIP010000018">
    <property type="protein sequence ID" value="MBA4543603.1"/>
    <property type="molecule type" value="Genomic_DNA"/>
</dbReference>
<accession>A0A7W1XBG8</accession>
<evidence type="ECO:0000313" key="1">
    <source>
        <dbReference type="EMBL" id="MBA4543603.1"/>
    </source>
</evidence>
<name>A0A7W1XBG8_9BACL</name>
<gene>
    <name evidence="1" type="ORF">H1164_11945</name>
</gene>
<dbReference type="AlphaFoldDB" id="A0A7W1XBG8"/>
<comment type="caution">
    <text evidence="1">The sequence shown here is derived from an EMBL/GenBank/DDBJ whole genome shotgun (WGS) entry which is preliminary data.</text>
</comment>
<dbReference type="RefSeq" id="WP_033101569.1">
    <property type="nucleotide sequence ID" value="NZ_JACEIP010000018.1"/>
</dbReference>
<evidence type="ECO:0000313" key="2">
    <source>
        <dbReference type="Proteomes" id="UP000530514"/>
    </source>
</evidence>
<sequence length="235" mass="27140">MNRVSKEELNEFDCFYVETRLREQYKIEKIETGFRLCRVAPSSFTVPITDYGSRKANGKHLSQSGESLIDGIVKGAFFAFRSSSDSRSGWTESKGKIERCFVKQRIGKLEMIVHLLRVPGRKVPLADYMGDDFTIHTKNGSYPFKIKGEECFFEGLKVHSILTILRPMKLEMDPLELILGEKKLERALEVVMPTHLYYNRPFLVIAEKADGKADFRFVFEEIKEIRVNQPEKAFI</sequence>
<organism evidence="1 2">
    <name type="scientific">Thermoactinomyces daqus</name>
    <dbReference type="NCBI Taxonomy" id="1329516"/>
    <lineage>
        <taxon>Bacteria</taxon>
        <taxon>Bacillati</taxon>
        <taxon>Bacillota</taxon>
        <taxon>Bacilli</taxon>
        <taxon>Bacillales</taxon>
        <taxon>Thermoactinomycetaceae</taxon>
        <taxon>Thermoactinomyces</taxon>
    </lineage>
</organism>
<reference evidence="1 2" key="1">
    <citation type="submission" date="2020-07" db="EMBL/GenBank/DDBJ databases">
        <authorList>
            <person name="Feng H."/>
        </authorList>
    </citation>
    <scope>NUCLEOTIDE SEQUENCE [LARGE SCALE GENOMIC DNA]</scope>
    <source>
        <strain evidence="2">s-11</strain>
    </source>
</reference>
<dbReference type="Proteomes" id="UP000530514">
    <property type="component" value="Unassembled WGS sequence"/>
</dbReference>
<protein>
    <submittedName>
        <fullName evidence="1">Uncharacterized protein</fullName>
    </submittedName>
</protein>